<evidence type="ECO:0000256" key="4">
    <source>
        <dbReference type="ARBA" id="ARBA00022989"/>
    </source>
</evidence>
<dbReference type="EMBL" id="NGJU01000009">
    <property type="protein sequence ID" value="RST95706.1"/>
    <property type="molecule type" value="Genomic_DNA"/>
</dbReference>
<gene>
    <name evidence="8" type="ORF">CBF35_06975</name>
</gene>
<dbReference type="InterPro" id="IPR051401">
    <property type="entry name" value="GtrA_CellWall_Glycosyl"/>
</dbReference>
<comment type="similarity">
    <text evidence="2">Belongs to the GtrA family.</text>
</comment>
<evidence type="ECO:0000259" key="7">
    <source>
        <dbReference type="Pfam" id="PF04138"/>
    </source>
</evidence>
<accession>A0A429ZPU6</accession>
<sequence length="143" mass="16915">MKKMKELLFQLSFMNDHYYSILMYLVMGGITTFINIFIFWLFNSQFGLNYTIANIIAWFFSVLFAYVSNKFYVFESKNTSLKTLTKEVSSFFFFRILSLFMDLLVMFICISLLSFNPLLGKVLANIIVLIANYVFSKFFIFNK</sequence>
<dbReference type="PANTHER" id="PTHR38459">
    <property type="entry name" value="PROPHAGE BACTOPRENOL-LINKED GLUCOSE TRANSLOCASE HOMOLOG"/>
    <property type="match status" value="1"/>
</dbReference>
<comment type="caution">
    <text evidence="8">The sequence shown here is derived from an EMBL/GenBank/DDBJ whole genome shotgun (WGS) entry which is preliminary data.</text>
</comment>
<evidence type="ECO:0000256" key="3">
    <source>
        <dbReference type="ARBA" id="ARBA00022692"/>
    </source>
</evidence>
<evidence type="ECO:0000313" key="8">
    <source>
        <dbReference type="EMBL" id="RST95706.1"/>
    </source>
</evidence>
<evidence type="ECO:0000256" key="5">
    <source>
        <dbReference type="ARBA" id="ARBA00023136"/>
    </source>
</evidence>
<proteinExistence type="inferred from homology"/>
<dbReference type="GeneID" id="98568108"/>
<organism evidence="8 9">
    <name type="scientific">Vagococcus salmoninarum</name>
    <dbReference type="NCBI Taxonomy" id="2739"/>
    <lineage>
        <taxon>Bacteria</taxon>
        <taxon>Bacillati</taxon>
        <taxon>Bacillota</taxon>
        <taxon>Bacilli</taxon>
        <taxon>Lactobacillales</taxon>
        <taxon>Enterococcaceae</taxon>
        <taxon>Vagococcus</taxon>
    </lineage>
</organism>
<dbReference type="AlphaFoldDB" id="A0A429ZPU6"/>
<name>A0A429ZPU6_9ENTE</name>
<dbReference type="InterPro" id="IPR007267">
    <property type="entry name" value="GtrA_DPMS_TM"/>
</dbReference>
<dbReference type="Pfam" id="PF04138">
    <property type="entry name" value="GtrA_DPMS_TM"/>
    <property type="match status" value="1"/>
</dbReference>
<feature type="transmembrane region" description="Helical" evidence="6">
    <location>
        <begin position="88"/>
        <end position="113"/>
    </location>
</feature>
<keyword evidence="4 6" id="KW-1133">Transmembrane helix</keyword>
<dbReference type="GO" id="GO:0000271">
    <property type="term" value="P:polysaccharide biosynthetic process"/>
    <property type="evidence" value="ECO:0007669"/>
    <property type="project" value="InterPro"/>
</dbReference>
<evidence type="ECO:0000256" key="6">
    <source>
        <dbReference type="SAM" id="Phobius"/>
    </source>
</evidence>
<protein>
    <recommendedName>
        <fullName evidence="7">GtrA/DPMS transmembrane domain-containing protein</fullName>
    </recommendedName>
</protein>
<dbReference type="PANTHER" id="PTHR38459:SF5">
    <property type="entry name" value="CELL WALL TEICHOIC ACID GLYCOSYLATION PROTEIN GTCA"/>
    <property type="match status" value="1"/>
</dbReference>
<feature type="transmembrane region" description="Helical" evidence="6">
    <location>
        <begin position="48"/>
        <end position="67"/>
    </location>
</feature>
<dbReference type="RefSeq" id="WP_126779493.1">
    <property type="nucleotide sequence ID" value="NZ_NGJU01000009.1"/>
</dbReference>
<dbReference type="Proteomes" id="UP000287239">
    <property type="component" value="Unassembled WGS sequence"/>
</dbReference>
<dbReference type="GO" id="GO:0005886">
    <property type="term" value="C:plasma membrane"/>
    <property type="evidence" value="ECO:0007669"/>
    <property type="project" value="TreeGrafter"/>
</dbReference>
<feature type="transmembrane region" description="Helical" evidence="6">
    <location>
        <begin position="21"/>
        <end position="42"/>
    </location>
</feature>
<evidence type="ECO:0000313" key="9">
    <source>
        <dbReference type="Proteomes" id="UP000287239"/>
    </source>
</evidence>
<keyword evidence="3 6" id="KW-0812">Transmembrane</keyword>
<keyword evidence="9" id="KW-1185">Reference proteome</keyword>
<evidence type="ECO:0000256" key="2">
    <source>
        <dbReference type="ARBA" id="ARBA00009399"/>
    </source>
</evidence>
<keyword evidence="5 6" id="KW-0472">Membrane</keyword>
<dbReference type="OrthoDB" id="361483at2"/>
<feature type="transmembrane region" description="Helical" evidence="6">
    <location>
        <begin position="119"/>
        <end position="140"/>
    </location>
</feature>
<comment type="subcellular location">
    <subcellularLocation>
        <location evidence="1">Membrane</location>
        <topology evidence="1">Multi-pass membrane protein</topology>
    </subcellularLocation>
</comment>
<evidence type="ECO:0000256" key="1">
    <source>
        <dbReference type="ARBA" id="ARBA00004141"/>
    </source>
</evidence>
<feature type="domain" description="GtrA/DPMS transmembrane" evidence="7">
    <location>
        <begin position="24"/>
        <end position="141"/>
    </location>
</feature>
<reference evidence="8 9" key="1">
    <citation type="submission" date="2017-05" db="EMBL/GenBank/DDBJ databases">
        <title>Vagococcus spp. assemblies.</title>
        <authorList>
            <person name="Gulvik C.A."/>
        </authorList>
    </citation>
    <scope>NUCLEOTIDE SEQUENCE [LARGE SCALE GENOMIC DNA]</scope>
    <source>
        <strain evidence="8 9">NCFB 2777</strain>
    </source>
</reference>